<evidence type="ECO:0008006" key="3">
    <source>
        <dbReference type="Google" id="ProtNLM"/>
    </source>
</evidence>
<protein>
    <recommendedName>
        <fullName evidence="3">Major capsid protein E</fullName>
    </recommendedName>
</protein>
<dbReference type="AlphaFoldDB" id="A0A0A2DJQ5"/>
<dbReference type="Proteomes" id="UP000030145">
    <property type="component" value="Unassembled WGS sequence"/>
</dbReference>
<proteinExistence type="predicted"/>
<evidence type="ECO:0000313" key="2">
    <source>
        <dbReference type="Proteomes" id="UP000030145"/>
    </source>
</evidence>
<reference evidence="1 2" key="1">
    <citation type="submission" date="2014-10" db="EMBL/GenBank/DDBJ databases">
        <title>Whole Genome sequence of Corynebacterium auriscanis strain CIP 106629.</title>
        <authorList>
            <person name="Hassan S.S."/>
            <person name="Jamal S.B."/>
            <person name="Tiwari S."/>
            <person name="Oliveira L.D.C."/>
            <person name="Souza F."/>
            <person name="Mariano D.C."/>
            <person name="Almeida S."/>
            <person name="Dorella F."/>
            <person name="Pereira F."/>
            <person name="Carvalho A."/>
            <person name="Leal C.A."/>
            <person name="Soares S.D.C."/>
            <person name="Figueiredo H.C."/>
            <person name="Silva A."/>
            <person name="Azevedo V.A."/>
        </authorList>
    </citation>
    <scope>NUCLEOTIDE SEQUENCE [LARGE SCALE GENOMIC DNA]</scope>
    <source>
        <strain evidence="1 2">CIP 106629</strain>
    </source>
</reference>
<accession>A0A0A2DJQ5</accession>
<organism evidence="1 2">
    <name type="scientific">Corynebacterium auriscanis</name>
    <dbReference type="NCBI Taxonomy" id="99807"/>
    <lineage>
        <taxon>Bacteria</taxon>
        <taxon>Bacillati</taxon>
        <taxon>Actinomycetota</taxon>
        <taxon>Actinomycetes</taxon>
        <taxon>Mycobacteriales</taxon>
        <taxon>Corynebacteriaceae</taxon>
        <taxon>Corynebacterium</taxon>
    </lineage>
</organism>
<dbReference type="Gene3D" id="3.90.1690.10">
    <property type="entry name" value="phage-related protein like domain"/>
    <property type="match status" value="1"/>
</dbReference>
<dbReference type="Pfam" id="PF03864">
    <property type="entry name" value="Phage_cap_E"/>
    <property type="match status" value="1"/>
</dbReference>
<dbReference type="InterPro" id="IPR053738">
    <property type="entry name" value="Lambda_capsid_assembly"/>
</dbReference>
<keyword evidence="2" id="KW-1185">Reference proteome</keyword>
<comment type="caution">
    <text evidence="1">The sequence shown here is derived from an EMBL/GenBank/DDBJ whole genome shotgun (WGS) entry which is preliminary data.</text>
</comment>
<dbReference type="GeneID" id="300553304"/>
<dbReference type="RefSeq" id="WP_035115737.1">
    <property type="nucleotide sequence ID" value="NZ_CP047046.1"/>
</dbReference>
<dbReference type="InterPro" id="IPR005564">
    <property type="entry name" value="Major_capsid_GpE"/>
</dbReference>
<sequence>MKLFTDYADPYQLTLTARVGFDERERARGISLSEFLPNLNVNGTSLEVSQYGGGLNEVAEFRAFDAENSFGEGHGGQRLTVPLAALGRQERVSEWDQLQMRNISDKDMLETSQLRVAKRIGAAIADRLELARGQVIQTAKFSADENGFKSDMDFGRGSAFTVTAATKWDQQDATPIDDITAWVEAYVAEHGVEPEAILMSKKALSVLKKATQVQKFATAGQIAQIVNSDYLNGLLMDHGLPMVREYNRKVRKGGKAVDVIDAKVAVLVPPAELEAGMTALGTTLESLQSNYNLPHDEQAGIAVGAYKSENPIGIYINGAAIAMPVLANANAFMAATVLT</sequence>
<gene>
    <name evidence="1" type="ORF">MA47_09695</name>
</gene>
<name>A0A0A2DJQ5_9CORY</name>
<dbReference type="EMBL" id="JRVJ01000021">
    <property type="protein sequence ID" value="KGM18149.1"/>
    <property type="molecule type" value="Genomic_DNA"/>
</dbReference>
<evidence type="ECO:0000313" key="1">
    <source>
        <dbReference type="EMBL" id="KGM18149.1"/>
    </source>
</evidence>